<dbReference type="Proteomes" id="UP000241193">
    <property type="component" value="Unassembled WGS sequence"/>
</dbReference>
<keyword evidence="3" id="KW-1185">Reference proteome</keyword>
<evidence type="ECO:0000313" key="2">
    <source>
        <dbReference type="EMBL" id="PTD95459.1"/>
    </source>
</evidence>
<name>A0A2T4ICG3_9RHOO</name>
<comment type="caution">
    <text evidence="2">The sequence shown here is derived from an EMBL/GenBank/DDBJ whole genome shotgun (WGS) entry which is preliminary data.</text>
</comment>
<gene>
    <name evidence="2" type="ORF">C8261_14670</name>
</gene>
<evidence type="ECO:0000256" key="1">
    <source>
        <dbReference type="SAM" id="Coils"/>
    </source>
</evidence>
<feature type="coiled-coil region" evidence="1">
    <location>
        <begin position="535"/>
        <end position="621"/>
    </location>
</feature>
<protein>
    <recommendedName>
        <fullName evidence="4">DUF4139 domain-containing protein</fullName>
    </recommendedName>
</protein>
<evidence type="ECO:0000313" key="3">
    <source>
        <dbReference type="Proteomes" id="UP000241193"/>
    </source>
</evidence>
<sequence length="631" mass="68595">MLAVTAHAAAQPEVRAVTLSTAGVALIEARGTLGAGQPLRLRLRRADVDDFLKSFWLSDPAGGAPVLRLAGPQGFEDAFLQLPLAADEVTDPVRLLNARIGAELVVGRGADAQQGTNMGVSARPCGEGRSCMVLSLLEPGELGSIRQFPVDELFAFRFSDAADQRVVSAALAAWRARSGAEMVELELSARAGAARTVEVHYLQEAPLWKTAYRAIDTPAGLRVLGWMLVENTTGQDWNGVRLTLATGAVRALRAELHARRHVQRPLVRAEGEGGAGGGARARAQPAVRGEVMMAAPAPAPAMAADAMAAVAVEADDGASFSRFTLAEPVTLRAGEMISLPFIDELLDDARLLLYRGGRGVRHPMIALDLRNPLPLRLPAGVLTLYEDGRGHAGDARTPELPPRGREIVDFAQDRAVSVREEREASERVGEMRIVDGVLTVVESLRRVTRYRVEGAPDGERTLTIEHPRQDGWALESPAPVDTRLDAAHFRLALPAGGERALEVVETRPRERRVVLLDLDVDTLVQWSRVAPDSRSLALLEALVELRRELVEARAQAAGLERRESDLINEQKRLVEILVALPQADAATERRRARVEAIEEELGQARREREAQHKRIDTLEARVRERLRGTGG</sequence>
<accession>A0A2T4ICG3</accession>
<keyword evidence="1" id="KW-0175">Coiled coil</keyword>
<proteinExistence type="predicted"/>
<evidence type="ECO:0008006" key="4">
    <source>
        <dbReference type="Google" id="ProtNLM"/>
    </source>
</evidence>
<reference evidence="2 3" key="2">
    <citation type="submission" date="2018-04" db="EMBL/GenBank/DDBJ databases">
        <title>Thauera lacus sp. nov., isolated from an saline lake in Inner Mongolia, China.</title>
        <authorList>
            <person name="Liang Q.-Y."/>
        </authorList>
    </citation>
    <scope>NUCLEOTIDE SEQUENCE [LARGE SCALE GENOMIC DNA]</scope>
    <source>
        <strain evidence="2 3">D20</strain>
    </source>
</reference>
<organism evidence="2 3">
    <name type="scientific">Pseudothauera lacus</name>
    <dbReference type="NCBI Taxonomy" id="2136175"/>
    <lineage>
        <taxon>Bacteria</taxon>
        <taxon>Pseudomonadati</taxon>
        <taxon>Pseudomonadota</taxon>
        <taxon>Betaproteobacteria</taxon>
        <taxon>Rhodocyclales</taxon>
        <taxon>Zoogloeaceae</taxon>
        <taxon>Pseudothauera</taxon>
    </lineage>
</organism>
<reference evidence="2 3" key="1">
    <citation type="submission" date="2018-03" db="EMBL/GenBank/DDBJ databases">
        <authorList>
            <person name="Keele B.F."/>
        </authorList>
    </citation>
    <scope>NUCLEOTIDE SEQUENCE [LARGE SCALE GENOMIC DNA]</scope>
    <source>
        <strain evidence="2 3">D20</strain>
    </source>
</reference>
<dbReference type="AlphaFoldDB" id="A0A2T4ICG3"/>
<dbReference type="EMBL" id="PZKC01000013">
    <property type="protein sequence ID" value="PTD95459.1"/>
    <property type="molecule type" value="Genomic_DNA"/>
</dbReference>